<dbReference type="NCBIfam" id="TIGR01442">
    <property type="entry name" value="SASP_gamma"/>
    <property type="match status" value="1"/>
</dbReference>
<evidence type="ECO:0000256" key="3">
    <source>
        <dbReference type="ARBA" id="ARBA00022737"/>
    </source>
</evidence>
<evidence type="ECO:0000256" key="1">
    <source>
        <dbReference type="ARBA" id="ARBA00006710"/>
    </source>
</evidence>
<accession>A0ABV9GM05</accession>
<feature type="compositionally biased region" description="Low complexity" evidence="5">
    <location>
        <begin position="20"/>
        <end position="33"/>
    </location>
</feature>
<comment type="caution">
    <text evidence="6">The sequence shown here is derived from an EMBL/GenBank/DDBJ whole genome shotgun (WGS) entry which is preliminary data.</text>
</comment>
<evidence type="ECO:0000313" key="6">
    <source>
        <dbReference type="EMBL" id="MFC4619274.1"/>
    </source>
</evidence>
<dbReference type="InterPro" id="IPR006341">
    <property type="entry name" value="Spore_gamma"/>
</dbReference>
<sequence length="63" mass="6918">MAKQKGMHNAGTNAQEVKQQNRAAAGAQNQAGQYKTEFGSETNAQSVRQKNQQSQQKKGQNQQ</sequence>
<keyword evidence="4" id="KW-0749">Sporulation</keyword>
<evidence type="ECO:0000256" key="4">
    <source>
        <dbReference type="ARBA" id="ARBA00022969"/>
    </source>
</evidence>
<evidence type="ECO:0000256" key="2">
    <source>
        <dbReference type="ARBA" id="ARBA00014721"/>
    </source>
</evidence>
<dbReference type="EMBL" id="JBHSFW010000007">
    <property type="protein sequence ID" value="MFC4619274.1"/>
    <property type="molecule type" value="Genomic_DNA"/>
</dbReference>
<reference evidence="7" key="1">
    <citation type="journal article" date="2019" name="Int. J. Syst. Evol. Microbiol.">
        <title>The Global Catalogue of Microorganisms (GCM) 10K type strain sequencing project: providing services to taxonomists for standard genome sequencing and annotation.</title>
        <authorList>
            <consortium name="The Broad Institute Genomics Platform"/>
            <consortium name="The Broad Institute Genome Sequencing Center for Infectious Disease"/>
            <person name="Wu L."/>
            <person name="Ma J."/>
        </authorList>
    </citation>
    <scope>NUCLEOTIDE SEQUENCE [LARGE SCALE GENOMIC DNA]</scope>
    <source>
        <strain evidence="7">CGMCC 1.16306</strain>
    </source>
</reference>
<gene>
    <name evidence="6" type="ORF">ACFO4N_11170</name>
</gene>
<feature type="region of interest" description="Disordered" evidence="5">
    <location>
        <begin position="1"/>
        <end position="63"/>
    </location>
</feature>
<comment type="similarity">
    <text evidence="1">Belongs to the gamma-type SASP family.</text>
</comment>
<dbReference type="Pfam" id="PF04259">
    <property type="entry name" value="SASP_gamma"/>
    <property type="match status" value="1"/>
</dbReference>
<evidence type="ECO:0000256" key="5">
    <source>
        <dbReference type="SAM" id="MobiDB-lite"/>
    </source>
</evidence>
<feature type="compositionally biased region" description="Polar residues" evidence="5">
    <location>
        <begin position="39"/>
        <end position="48"/>
    </location>
</feature>
<name>A0ABV9GM05_9BACL</name>
<evidence type="ECO:0000313" key="7">
    <source>
        <dbReference type="Proteomes" id="UP001596022"/>
    </source>
</evidence>
<feature type="compositionally biased region" description="Low complexity" evidence="5">
    <location>
        <begin position="49"/>
        <end position="63"/>
    </location>
</feature>
<dbReference type="RefSeq" id="WP_376846373.1">
    <property type="nucleotide sequence ID" value="NZ_JBHSFW010000007.1"/>
</dbReference>
<keyword evidence="3" id="KW-0677">Repeat</keyword>
<proteinExistence type="inferred from homology"/>
<organism evidence="6 7">
    <name type="scientific">Camelliibacillus cellulosilyticus</name>
    <dbReference type="NCBI Taxonomy" id="2174486"/>
    <lineage>
        <taxon>Bacteria</taxon>
        <taxon>Bacillati</taxon>
        <taxon>Bacillota</taxon>
        <taxon>Bacilli</taxon>
        <taxon>Bacillales</taxon>
        <taxon>Sporolactobacillaceae</taxon>
        <taxon>Camelliibacillus</taxon>
    </lineage>
</organism>
<protein>
    <recommendedName>
        <fullName evidence="2">Small, acid-soluble spore protein gamma-type</fullName>
    </recommendedName>
</protein>
<dbReference type="Proteomes" id="UP001596022">
    <property type="component" value="Unassembled WGS sequence"/>
</dbReference>
<keyword evidence="7" id="KW-1185">Reference proteome</keyword>